<sequence>MGAKILIAKPQYRDNATGEGDYSIFRKQGEYSKIPVKLPFALKNA</sequence>
<evidence type="ECO:0000313" key="2">
    <source>
        <dbReference type="EMBL" id="STJ11567.1"/>
    </source>
</evidence>
<dbReference type="EMBL" id="LR134238">
    <property type="protein sequence ID" value="VED14520.1"/>
    <property type="molecule type" value="Genomic_DNA"/>
</dbReference>
<proteinExistence type="predicted"/>
<dbReference type="EMBL" id="UFZA01000001">
    <property type="protein sequence ID" value="STE01909.1"/>
    <property type="molecule type" value="Genomic_DNA"/>
</dbReference>
<reference evidence="3 6" key="2">
    <citation type="submission" date="2018-12" db="EMBL/GenBank/DDBJ databases">
        <authorList>
            <consortium name="Pathogen Informatics"/>
        </authorList>
    </citation>
    <scope>NUCLEOTIDE SEQUENCE [LARGE SCALE GENOMIC DNA]</scope>
    <source>
        <strain evidence="3 6">NCTC9044</strain>
    </source>
</reference>
<evidence type="ECO:0000313" key="3">
    <source>
        <dbReference type="EMBL" id="VED14520.1"/>
    </source>
</evidence>
<protein>
    <submittedName>
        <fullName evidence="1">Uncharacterized protein</fullName>
    </submittedName>
</protein>
<accession>A0A2X6R7S1</accession>
<dbReference type="Proteomes" id="UP000255164">
    <property type="component" value="Unassembled WGS sequence"/>
</dbReference>
<organism evidence="1 5">
    <name type="scientific">Escherichia coli</name>
    <dbReference type="NCBI Taxonomy" id="562"/>
    <lineage>
        <taxon>Bacteria</taxon>
        <taxon>Pseudomonadati</taxon>
        <taxon>Pseudomonadota</taxon>
        <taxon>Gammaproteobacteria</taxon>
        <taxon>Enterobacterales</taxon>
        <taxon>Enterobacteriaceae</taxon>
        <taxon>Escherichia</taxon>
    </lineage>
</organism>
<dbReference type="AlphaFoldDB" id="A0A2X6R7S1"/>
<name>A0A2X6R7S1_ECOLX</name>
<evidence type="ECO:0000313" key="1">
    <source>
        <dbReference type="EMBL" id="STE01909.1"/>
    </source>
</evidence>
<dbReference type="Proteomes" id="UP000254495">
    <property type="component" value="Unassembled WGS sequence"/>
</dbReference>
<reference evidence="4 5" key="1">
    <citation type="submission" date="2018-06" db="EMBL/GenBank/DDBJ databases">
        <authorList>
            <consortium name="Pathogen Informatics"/>
            <person name="Doyle S."/>
        </authorList>
    </citation>
    <scope>NUCLEOTIDE SEQUENCE [LARGE SCALE GENOMIC DNA]</scope>
    <source>
        <strain evidence="1 5">NCTC10082</strain>
        <strain evidence="2 4">NCTC9077</strain>
    </source>
</reference>
<dbReference type="EMBL" id="UGCU01000001">
    <property type="protein sequence ID" value="STJ11567.1"/>
    <property type="molecule type" value="Genomic_DNA"/>
</dbReference>
<dbReference type="RefSeq" id="WP_001306532.1">
    <property type="nucleotide sequence ID" value="NZ_JAAKBO010000011.1"/>
</dbReference>
<evidence type="ECO:0000313" key="5">
    <source>
        <dbReference type="Proteomes" id="UP000255164"/>
    </source>
</evidence>
<evidence type="ECO:0000313" key="6">
    <source>
        <dbReference type="Proteomes" id="UP000271797"/>
    </source>
</evidence>
<dbReference type="Proteomes" id="UP000271797">
    <property type="component" value="Chromosome"/>
</dbReference>
<evidence type="ECO:0000313" key="4">
    <source>
        <dbReference type="Proteomes" id="UP000254495"/>
    </source>
</evidence>
<gene>
    <name evidence="1" type="ORF">NCTC10082_00181</name>
    <name evidence="3" type="ORF">NCTC9044_05444</name>
    <name evidence="2" type="ORF">NCTC9077_03284</name>
</gene>